<dbReference type="GO" id="GO:0019877">
    <property type="term" value="P:diaminopimelate biosynthetic process"/>
    <property type="evidence" value="ECO:0007669"/>
    <property type="project" value="UniProtKB-UniRule"/>
</dbReference>
<dbReference type="InterPro" id="IPR011650">
    <property type="entry name" value="Peptidase_M20_dimer"/>
</dbReference>
<name>A0A0M9DEC4_9LACO</name>
<dbReference type="PIRSF" id="PIRSF005962">
    <property type="entry name" value="Pept_M20D_amidohydro"/>
    <property type="match status" value="1"/>
</dbReference>
<dbReference type="Gene3D" id="3.40.630.10">
    <property type="entry name" value="Zn peptidases"/>
    <property type="match status" value="1"/>
</dbReference>
<dbReference type="GO" id="GO:0050118">
    <property type="term" value="F:N-acetyldiaminopimelate deacetylase activity"/>
    <property type="evidence" value="ECO:0007669"/>
    <property type="project" value="UniProtKB-UniRule"/>
</dbReference>
<dbReference type="EC" id="3.5.1.47" evidence="5"/>
<dbReference type="SUPFAM" id="SSF55031">
    <property type="entry name" value="Bacterial exopeptidase dimerisation domain"/>
    <property type="match status" value="1"/>
</dbReference>
<dbReference type="Gene3D" id="3.30.70.360">
    <property type="match status" value="1"/>
</dbReference>
<dbReference type="SUPFAM" id="SSF53187">
    <property type="entry name" value="Zn-dependent exopeptidases"/>
    <property type="match status" value="1"/>
</dbReference>
<sequence length="381" mass="42197">MTLDLIAVRRHLHQIPELSMHESQTHQYLLELINEFATDNMEVFTPEQLPTAILVKVKGSNSTKTIGYRCDMDALPVSEKTGLEFSSKHESVMHACGHDIHMTVAIGLLEHFAHHQPVDDLIFFFQPAEESQSGAKVAVDSNLFSGDWHVDEFYGLHDTPELPAGTIGCCYPTLFAGTSEVDITLIGKSGHAAYPHQANDMVVASATLITQLQTIVSRNVDPIQGAVLTFGQINGGTIRNVIAGRVDIKGTIRGLNQEMIQTVKTRIIEICKGIEVGFNCQVKVDINQGGYYPVNNNQKLTDRFMNFMQANPDVDFTVTMPAMTGEDFGYILHHFDGTMFWLGVGNTSALHTDTFNPDESCIEKGINAISSFLEFEMREDD</sequence>
<keyword evidence="6" id="KW-0464">Manganese</keyword>
<comment type="function">
    <text evidence="5">Catalyzes the conversion of N-acetyl-diaminopimelate to diaminopimelate and acetate.</text>
</comment>
<keyword evidence="2 5" id="KW-0378">Hydrolase</keyword>
<dbReference type="EMBL" id="JXCZ01000034">
    <property type="protein sequence ID" value="KOY78827.1"/>
    <property type="molecule type" value="Genomic_DNA"/>
</dbReference>
<protein>
    <recommendedName>
        <fullName evidence="5">N-acetyldiaminopimelate deacetylase</fullName>
        <ecNumber evidence="5">3.5.1.47</ecNumber>
    </recommendedName>
</protein>
<keyword evidence="4 5" id="KW-0457">Lysine biosynthesis</keyword>
<dbReference type="GO" id="GO:0009089">
    <property type="term" value="P:lysine biosynthetic process via diaminopimelate"/>
    <property type="evidence" value="ECO:0007669"/>
    <property type="project" value="UniProtKB-UniRule"/>
</dbReference>
<dbReference type="PANTHER" id="PTHR11014:SF98">
    <property type="entry name" value="N-ACETYLDIAMINOPIMELATE DEACETYLASE"/>
    <property type="match status" value="1"/>
</dbReference>
<feature type="binding site" evidence="6">
    <location>
        <position position="130"/>
    </location>
    <ligand>
        <name>Mn(2+)</name>
        <dbReference type="ChEBI" id="CHEBI:29035"/>
        <label>2</label>
    </ligand>
</feature>
<accession>A0A0M9DEC4</accession>
<evidence type="ECO:0000313" key="9">
    <source>
        <dbReference type="Proteomes" id="UP000037749"/>
    </source>
</evidence>
<dbReference type="InterPro" id="IPR036264">
    <property type="entry name" value="Bact_exopeptidase_dim_dom"/>
</dbReference>
<keyword evidence="1 5" id="KW-0028">Amino-acid biosynthesis</keyword>
<evidence type="ECO:0000256" key="2">
    <source>
        <dbReference type="ARBA" id="ARBA00022801"/>
    </source>
</evidence>
<dbReference type="UniPathway" id="UPA00034">
    <property type="reaction ID" value="UER00024"/>
</dbReference>
<dbReference type="HAMAP" id="MF_01692">
    <property type="entry name" value="DapEL"/>
    <property type="match status" value="1"/>
</dbReference>
<dbReference type="Pfam" id="PF07687">
    <property type="entry name" value="M20_dimer"/>
    <property type="match status" value="1"/>
</dbReference>
<dbReference type="Pfam" id="PF01546">
    <property type="entry name" value="Peptidase_M20"/>
    <property type="match status" value="1"/>
</dbReference>
<comment type="caution">
    <text evidence="8">The sequence shown here is derived from an EMBL/GenBank/DDBJ whole genome shotgun (WGS) entry which is preliminary data.</text>
</comment>
<evidence type="ECO:0000259" key="7">
    <source>
        <dbReference type="Pfam" id="PF07687"/>
    </source>
</evidence>
<dbReference type="InterPro" id="IPR023905">
    <property type="entry name" value="AcetylDAP_deacetylase"/>
</dbReference>
<dbReference type="PANTHER" id="PTHR11014">
    <property type="entry name" value="PEPTIDASE M20 FAMILY MEMBER"/>
    <property type="match status" value="1"/>
</dbReference>
<comment type="cofactor">
    <cofactor evidence="6">
        <name>Mn(2+)</name>
        <dbReference type="ChEBI" id="CHEBI:29035"/>
    </cofactor>
    <text evidence="6">The Mn(2+) ion enhances activity.</text>
</comment>
<dbReference type="Proteomes" id="UP000037749">
    <property type="component" value="Unassembled WGS sequence"/>
</dbReference>
<feature type="binding site" evidence="6">
    <location>
        <position position="96"/>
    </location>
    <ligand>
        <name>Mn(2+)</name>
        <dbReference type="ChEBI" id="CHEBI:29035"/>
        <label>2</label>
    </ligand>
</feature>
<reference evidence="8 9" key="1">
    <citation type="journal article" date="2015" name="Genome Biol. Evol.">
        <title>Functionally Structured Genomes in Lactobacillus kunkeei Colonizing the Honey Crop and Food Products of Honeybees and Stingless Bees.</title>
        <authorList>
            <person name="Tamarit D."/>
            <person name="Ellegaard K.M."/>
            <person name="Wikander J."/>
            <person name="Olofsson T."/>
            <person name="Vasquez A."/>
            <person name="Andersson S.G."/>
        </authorList>
    </citation>
    <scope>NUCLEOTIDE SEQUENCE [LARGE SCALE GENOMIC DNA]</scope>
    <source>
        <strain evidence="8 9">LAla</strain>
    </source>
</reference>
<dbReference type="GO" id="GO:0046872">
    <property type="term" value="F:metal ion binding"/>
    <property type="evidence" value="ECO:0007669"/>
    <property type="project" value="UniProtKB-KW"/>
</dbReference>
<evidence type="ECO:0000256" key="1">
    <source>
        <dbReference type="ARBA" id="ARBA00022605"/>
    </source>
</evidence>
<proteinExistence type="inferred from homology"/>
<feature type="binding site" evidence="6">
    <location>
        <position position="351"/>
    </location>
    <ligand>
        <name>Mn(2+)</name>
        <dbReference type="ChEBI" id="CHEBI:29035"/>
        <label>2</label>
    </ligand>
</feature>
<keyword evidence="6" id="KW-0479">Metal-binding</keyword>
<keyword evidence="3 5" id="KW-0220">Diaminopimelate biosynthesis</keyword>
<evidence type="ECO:0000256" key="6">
    <source>
        <dbReference type="PIRSR" id="PIRSR005962-1"/>
    </source>
</evidence>
<feature type="active site" evidence="5">
    <location>
        <position position="71"/>
    </location>
</feature>
<gene>
    <name evidence="8" type="ORF">RZ72_03170</name>
</gene>
<evidence type="ECO:0000256" key="3">
    <source>
        <dbReference type="ARBA" id="ARBA00022915"/>
    </source>
</evidence>
<dbReference type="NCBIfam" id="TIGR01891">
    <property type="entry name" value="amidohydrolases"/>
    <property type="match status" value="1"/>
</dbReference>
<comment type="pathway">
    <text evidence="5">Amino-acid biosynthesis; L-lysine biosynthesis via DAP pathway; LL-2,6-diaminopimelate from (S)-tetrahydrodipicolinate (acetylase route): step 3/3.</text>
</comment>
<dbReference type="PATRIC" id="fig|148814.9.peg.1121"/>
<dbReference type="AlphaFoldDB" id="A0A0M9DEC4"/>
<evidence type="ECO:0000256" key="4">
    <source>
        <dbReference type="ARBA" id="ARBA00023154"/>
    </source>
</evidence>
<dbReference type="InterPro" id="IPR002933">
    <property type="entry name" value="Peptidase_M20"/>
</dbReference>
<evidence type="ECO:0000313" key="8">
    <source>
        <dbReference type="EMBL" id="KOY78827.1"/>
    </source>
</evidence>
<dbReference type="InterPro" id="IPR017439">
    <property type="entry name" value="Amidohydrolase"/>
</dbReference>
<comment type="similarity">
    <text evidence="5">Belongs to the peptidase M20A family. N-acetyldiaminopimelate deacetylase subfamily.</text>
</comment>
<evidence type="ECO:0000256" key="5">
    <source>
        <dbReference type="HAMAP-Rule" id="MF_01692"/>
    </source>
</evidence>
<feature type="binding site" evidence="6">
    <location>
        <position position="157"/>
    </location>
    <ligand>
        <name>Mn(2+)</name>
        <dbReference type="ChEBI" id="CHEBI:29035"/>
        <label>2</label>
    </ligand>
</feature>
<dbReference type="RefSeq" id="WP_053796854.1">
    <property type="nucleotide sequence ID" value="NZ_JXCZ01000034.1"/>
</dbReference>
<feature type="domain" description="Peptidase M20 dimerisation" evidence="7">
    <location>
        <begin position="179"/>
        <end position="272"/>
    </location>
</feature>
<dbReference type="FunFam" id="3.30.70.360:FF:000001">
    <property type="entry name" value="N-acetyldiaminopimelate deacetylase"/>
    <property type="match status" value="1"/>
</dbReference>
<feature type="active site" description="Proton acceptor" evidence="5">
    <location>
        <position position="130"/>
    </location>
</feature>
<organism evidence="8 9">
    <name type="scientific">Apilactobacillus kunkeei</name>
    <dbReference type="NCBI Taxonomy" id="148814"/>
    <lineage>
        <taxon>Bacteria</taxon>
        <taxon>Bacillati</taxon>
        <taxon>Bacillota</taxon>
        <taxon>Bacilli</taxon>
        <taxon>Lactobacillales</taxon>
        <taxon>Lactobacillaceae</taxon>
        <taxon>Apilactobacillus</taxon>
    </lineage>
</organism>
<comment type="catalytic activity">
    <reaction evidence="5">
        <text>N-acetyl-(2S,6S)-2,6-diaminopimelate + H2O = (2S,6S)-2,6-diaminopimelate + acetate</text>
        <dbReference type="Rhea" id="RHEA:20405"/>
        <dbReference type="ChEBI" id="CHEBI:15377"/>
        <dbReference type="ChEBI" id="CHEBI:30089"/>
        <dbReference type="ChEBI" id="CHEBI:57609"/>
        <dbReference type="ChEBI" id="CHEBI:58767"/>
        <dbReference type="EC" id="3.5.1.47"/>
    </reaction>
</comment>
<feature type="binding site" evidence="6">
    <location>
        <position position="98"/>
    </location>
    <ligand>
        <name>Mn(2+)</name>
        <dbReference type="ChEBI" id="CHEBI:29035"/>
        <label>2</label>
    </ligand>
</feature>
<dbReference type="CDD" id="cd05670">
    <property type="entry name" value="M20_Acy1_YkuR-like"/>
    <property type="match status" value="1"/>
</dbReference>